<dbReference type="InterPro" id="IPR017441">
    <property type="entry name" value="Protein_kinase_ATP_BS"/>
</dbReference>
<keyword evidence="9 13" id="KW-0067">ATP-binding</keyword>
<evidence type="ECO:0000256" key="14">
    <source>
        <dbReference type="RuleBase" id="RU000304"/>
    </source>
</evidence>
<dbReference type="GO" id="GO:0106310">
    <property type="term" value="F:protein serine kinase activity"/>
    <property type="evidence" value="ECO:0007669"/>
    <property type="project" value="RHEA"/>
</dbReference>
<evidence type="ECO:0000256" key="3">
    <source>
        <dbReference type="ARBA" id="ARBA00012411"/>
    </source>
</evidence>
<dbReference type="InterPro" id="IPR011009">
    <property type="entry name" value="Kinase-like_dom_sf"/>
</dbReference>
<accession>A0A2G9U1X2</accession>
<keyword evidence="4 14" id="KW-0723">Serine/threonine-protein kinase</keyword>
<evidence type="ECO:0000313" key="18">
    <source>
        <dbReference type="Proteomes" id="UP000230423"/>
    </source>
</evidence>
<reference evidence="17 18" key="1">
    <citation type="submission" date="2015-09" db="EMBL/GenBank/DDBJ databases">
        <title>Draft genome of the parasitic nematode Teladorsagia circumcincta isolate WARC Sus (inbred).</title>
        <authorList>
            <person name="Mitreva M."/>
        </authorList>
    </citation>
    <scope>NUCLEOTIDE SEQUENCE [LARGE SCALE GENOMIC DNA]</scope>
    <source>
        <strain evidence="17 18">S</strain>
    </source>
</reference>
<dbReference type="InterPro" id="IPR008349">
    <property type="entry name" value="MAPK_ERK1/2"/>
</dbReference>
<dbReference type="InterPro" id="IPR000719">
    <property type="entry name" value="Prot_kinase_dom"/>
</dbReference>
<feature type="binding site" evidence="13">
    <location>
        <position position="58"/>
    </location>
    <ligand>
        <name>ATP</name>
        <dbReference type="ChEBI" id="CHEBI:30616"/>
    </ligand>
</feature>
<keyword evidence="15" id="KW-0460">Magnesium</keyword>
<dbReference type="PROSITE" id="PS00108">
    <property type="entry name" value="PROTEIN_KINASE_ST"/>
    <property type="match status" value="1"/>
</dbReference>
<dbReference type="EMBL" id="KZ350183">
    <property type="protein sequence ID" value="PIO64148.1"/>
    <property type="molecule type" value="Genomic_DNA"/>
</dbReference>
<sequence>MADEKPATSRSSEVVEVHGQLFEVGPRYVNLAFIGEGAYGVVVSALDTITGEHVAIKKISPFEHQTFCQRTLREIRILTKFNHENIIDIQEIIRSASVDEQKDIYIVQCLMDTDLHKALKTQRFSDKHICYFAYQILRGLKYIHSANVIHRDLKPSNILLNSNCDLKVGCILAEMFNNRPLFPGKHYIDQLNLILCALGSPSHEDLQFIFNMKARAFLARLPQRVKQPWSTLYPEADPHALDLLDKLLTFNPQKRIDIDQALAHSYFEQYHDPTDEVPTKKYPVCEEPFTYEMELDDLPKEKLKELIWQETEAYHTRMQKEAVDAAAEEPATLLWRTNYNMIQHTRDDDGPYNFCLTLPNCTKFPVNLTTADKRKSGSEG</sequence>
<keyword evidence="5" id="KW-0597">Phosphoprotein</keyword>
<dbReference type="EC" id="2.7.11.24" evidence="3 15"/>
<comment type="catalytic activity">
    <reaction evidence="12">
        <text>L-seryl-[protein] + ATP = O-phospho-L-seryl-[protein] + ADP + H(+)</text>
        <dbReference type="Rhea" id="RHEA:17989"/>
        <dbReference type="Rhea" id="RHEA-COMP:9863"/>
        <dbReference type="Rhea" id="RHEA-COMP:11604"/>
        <dbReference type="ChEBI" id="CHEBI:15378"/>
        <dbReference type="ChEBI" id="CHEBI:29999"/>
        <dbReference type="ChEBI" id="CHEBI:30616"/>
        <dbReference type="ChEBI" id="CHEBI:83421"/>
        <dbReference type="ChEBI" id="CHEBI:456216"/>
        <dbReference type="EC" id="2.7.11.24"/>
    </reaction>
</comment>
<dbReference type="FunFam" id="1.10.510.10:FF:000624">
    <property type="entry name" value="Mitogen-activated protein kinase"/>
    <property type="match status" value="2"/>
</dbReference>
<dbReference type="Proteomes" id="UP000230423">
    <property type="component" value="Unassembled WGS sequence"/>
</dbReference>
<dbReference type="GO" id="GO:0005524">
    <property type="term" value="F:ATP binding"/>
    <property type="evidence" value="ECO:0007669"/>
    <property type="project" value="UniProtKB-UniRule"/>
</dbReference>
<name>A0A2G9U1X2_TELCI</name>
<gene>
    <name evidence="17" type="ORF">TELCIR_14234</name>
</gene>
<keyword evidence="18" id="KW-1185">Reference proteome</keyword>
<evidence type="ECO:0000256" key="13">
    <source>
        <dbReference type="PROSITE-ProRule" id="PRU10141"/>
    </source>
</evidence>
<evidence type="ECO:0000256" key="12">
    <source>
        <dbReference type="ARBA" id="ARBA00048312"/>
    </source>
</evidence>
<dbReference type="OrthoDB" id="192887at2759"/>
<dbReference type="PROSITE" id="PS01351">
    <property type="entry name" value="MAPK"/>
    <property type="match status" value="1"/>
</dbReference>
<evidence type="ECO:0000259" key="16">
    <source>
        <dbReference type="PROSITE" id="PS50011"/>
    </source>
</evidence>
<keyword evidence="8 15" id="KW-0418">Kinase</keyword>
<dbReference type="FunFam" id="3.30.200.20:FF:000046">
    <property type="entry name" value="Mitogen-activated protein kinase"/>
    <property type="match status" value="1"/>
</dbReference>
<keyword evidence="10" id="KW-0131">Cell cycle</keyword>
<dbReference type="InterPro" id="IPR008271">
    <property type="entry name" value="Ser/Thr_kinase_AS"/>
</dbReference>
<dbReference type="PROSITE" id="PS00107">
    <property type="entry name" value="PROTEIN_KINASE_ATP"/>
    <property type="match status" value="1"/>
</dbReference>
<dbReference type="InterPro" id="IPR003527">
    <property type="entry name" value="MAP_kinase_CS"/>
</dbReference>
<evidence type="ECO:0000256" key="7">
    <source>
        <dbReference type="ARBA" id="ARBA00022741"/>
    </source>
</evidence>
<dbReference type="InterPro" id="IPR050117">
    <property type="entry name" value="MAPK"/>
</dbReference>
<dbReference type="SUPFAM" id="SSF56112">
    <property type="entry name" value="Protein kinase-like (PK-like)"/>
    <property type="match status" value="1"/>
</dbReference>
<evidence type="ECO:0000256" key="10">
    <source>
        <dbReference type="ARBA" id="ARBA00023306"/>
    </source>
</evidence>
<evidence type="ECO:0000256" key="11">
    <source>
        <dbReference type="ARBA" id="ARBA00047592"/>
    </source>
</evidence>
<dbReference type="Gene3D" id="1.10.510.10">
    <property type="entry name" value="Transferase(Phosphotransferase) domain 1"/>
    <property type="match status" value="2"/>
</dbReference>
<evidence type="ECO:0000256" key="1">
    <source>
        <dbReference type="ARBA" id="ARBA00001946"/>
    </source>
</evidence>
<keyword evidence="7 13" id="KW-0547">Nucleotide-binding</keyword>
<evidence type="ECO:0000256" key="8">
    <source>
        <dbReference type="ARBA" id="ARBA00022777"/>
    </source>
</evidence>
<comment type="cofactor">
    <cofactor evidence="1 15">
        <name>Mg(2+)</name>
        <dbReference type="ChEBI" id="CHEBI:18420"/>
    </cofactor>
</comment>
<proteinExistence type="inferred from homology"/>
<dbReference type="PANTHER" id="PTHR24055">
    <property type="entry name" value="MITOGEN-ACTIVATED PROTEIN KINASE"/>
    <property type="match status" value="1"/>
</dbReference>
<dbReference type="Gene3D" id="3.30.200.20">
    <property type="entry name" value="Phosphorylase Kinase, domain 1"/>
    <property type="match status" value="2"/>
</dbReference>
<evidence type="ECO:0000256" key="6">
    <source>
        <dbReference type="ARBA" id="ARBA00022679"/>
    </source>
</evidence>
<dbReference type="PROSITE" id="PS50011">
    <property type="entry name" value="PROTEIN_KINASE_DOM"/>
    <property type="match status" value="1"/>
</dbReference>
<feature type="domain" description="Protein kinase" evidence="16">
    <location>
        <begin position="28"/>
        <end position="267"/>
    </location>
</feature>
<evidence type="ECO:0000256" key="15">
    <source>
        <dbReference type="RuleBase" id="RU361165"/>
    </source>
</evidence>
<comment type="similarity">
    <text evidence="2">Belongs to the protein kinase superfamily. CMGC Ser/Thr protein kinase family. MAP kinase subfamily.</text>
</comment>
<evidence type="ECO:0000313" key="17">
    <source>
        <dbReference type="EMBL" id="PIO64148.1"/>
    </source>
</evidence>
<dbReference type="GO" id="GO:0005737">
    <property type="term" value="C:cytoplasm"/>
    <property type="evidence" value="ECO:0007669"/>
    <property type="project" value="UniProtKB-ARBA"/>
</dbReference>
<dbReference type="PRINTS" id="PR01770">
    <property type="entry name" value="ERK1ERK2MAPK"/>
</dbReference>
<keyword evidence="6 15" id="KW-0808">Transferase</keyword>
<comment type="activity regulation">
    <text evidence="15">Activated by threonine and tyrosine phosphorylation.</text>
</comment>
<evidence type="ECO:0000256" key="2">
    <source>
        <dbReference type="ARBA" id="ARBA00008832"/>
    </source>
</evidence>
<evidence type="ECO:0000256" key="5">
    <source>
        <dbReference type="ARBA" id="ARBA00022553"/>
    </source>
</evidence>
<dbReference type="AlphaFoldDB" id="A0A2G9U1X2"/>
<evidence type="ECO:0000256" key="9">
    <source>
        <dbReference type="ARBA" id="ARBA00022840"/>
    </source>
</evidence>
<dbReference type="Pfam" id="PF00069">
    <property type="entry name" value="Pkinase"/>
    <property type="match status" value="1"/>
</dbReference>
<dbReference type="SMART" id="SM00220">
    <property type="entry name" value="S_TKc"/>
    <property type="match status" value="1"/>
</dbReference>
<protein>
    <recommendedName>
        <fullName evidence="3 15">Mitogen-activated protein kinase</fullName>
        <ecNumber evidence="3 15">2.7.11.24</ecNumber>
    </recommendedName>
</protein>
<dbReference type="GO" id="GO:0004707">
    <property type="term" value="F:MAP kinase activity"/>
    <property type="evidence" value="ECO:0007669"/>
    <property type="project" value="UniProtKB-EC"/>
</dbReference>
<organism evidence="17 18">
    <name type="scientific">Teladorsagia circumcincta</name>
    <name type="common">Brown stomach worm</name>
    <name type="synonym">Ostertagia circumcincta</name>
    <dbReference type="NCBI Taxonomy" id="45464"/>
    <lineage>
        <taxon>Eukaryota</taxon>
        <taxon>Metazoa</taxon>
        <taxon>Ecdysozoa</taxon>
        <taxon>Nematoda</taxon>
        <taxon>Chromadorea</taxon>
        <taxon>Rhabditida</taxon>
        <taxon>Rhabditina</taxon>
        <taxon>Rhabditomorpha</taxon>
        <taxon>Strongyloidea</taxon>
        <taxon>Trichostrongylidae</taxon>
        <taxon>Teladorsagia</taxon>
    </lineage>
</organism>
<evidence type="ECO:0000256" key="4">
    <source>
        <dbReference type="ARBA" id="ARBA00022527"/>
    </source>
</evidence>
<comment type="similarity">
    <text evidence="15">Belongs to the protein kinase superfamily. Ser/Thr protein kinase family. MAP kinase subfamily.</text>
</comment>
<comment type="catalytic activity">
    <reaction evidence="11 15">
        <text>L-threonyl-[protein] + ATP = O-phospho-L-threonyl-[protein] + ADP + H(+)</text>
        <dbReference type="Rhea" id="RHEA:46608"/>
        <dbReference type="Rhea" id="RHEA-COMP:11060"/>
        <dbReference type="Rhea" id="RHEA-COMP:11605"/>
        <dbReference type="ChEBI" id="CHEBI:15378"/>
        <dbReference type="ChEBI" id="CHEBI:30013"/>
        <dbReference type="ChEBI" id="CHEBI:30616"/>
        <dbReference type="ChEBI" id="CHEBI:61977"/>
        <dbReference type="ChEBI" id="CHEBI:456216"/>
        <dbReference type="EC" id="2.7.11.24"/>
    </reaction>
</comment>